<proteinExistence type="predicted"/>
<name>A0A2N9IC94_FAGSY</name>
<organism evidence="1">
    <name type="scientific">Fagus sylvatica</name>
    <name type="common">Beechnut</name>
    <dbReference type="NCBI Taxonomy" id="28930"/>
    <lineage>
        <taxon>Eukaryota</taxon>
        <taxon>Viridiplantae</taxon>
        <taxon>Streptophyta</taxon>
        <taxon>Embryophyta</taxon>
        <taxon>Tracheophyta</taxon>
        <taxon>Spermatophyta</taxon>
        <taxon>Magnoliopsida</taxon>
        <taxon>eudicotyledons</taxon>
        <taxon>Gunneridae</taxon>
        <taxon>Pentapetalae</taxon>
        <taxon>rosids</taxon>
        <taxon>fabids</taxon>
        <taxon>Fagales</taxon>
        <taxon>Fagaceae</taxon>
        <taxon>Fagus</taxon>
    </lineage>
</organism>
<dbReference type="EMBL" id="OIVN01005268">
    <property type="protein sequence ID" value="SPD21690.1"/>
    <property type="molecule type" value="Genomic_DNA"/>
</dbReference>
<accession>A0A2N9IC94</accession>
<gene>
    <name evidence="1" type="ORF">FSB_LOCUS49572</name>
</gene>
<dbReference type="AlphaFoldDB" id="A0A2N9IC94"/>
<reference evidence="1" key="1">
    <citation type="submission" date="2018-02" db="EMBL/GenBank/DDBJ databases">
        <authorList>
            <person name="Cohen D.B."/>
            <person name="Kent A.D."/>
        </authorList>
    </citation>
    <scope>NUCLEOTIDE SEQUENCE</scope>
</reference>
<sequence length="81" mass="8774">MALVGAVAWWERIYEVGWGDLCDGGCDVGWGCATAGKKPMKGGDETHSVGLGSSLHGSYKKIFQRNVVIGFHYLFLTTAHE</sequence>
<protein>
    <submittedName>
        <fullName evidence="1">Uncharacterized protein</fullName>
    </submittedName>
</protein>
<evidence type="ECO:0000313" key="1">
    <source>
        <dbReference type="EMBL" id="SPD21690.1"/>
    </source>
</evidence>